<name>A0A366E7R8_9BACI</name>
<dbReference type="EMBL" id="QNRJ01000038">
    <property type="protein sequence ID" value="RBO98362.1"/>
    <property type="molecule type" value="Genomic_DNA"/>
</dbReference>
<evidence type="ECO:0008006" key="4">
    <source>
        <dbReference type="Google" id="ProtNLM"/>
    </source>
</evidence>
<dbReference type="AlphaFoldDB" id="A0A366E7R8"/>
<evidence type="ECO:0000256" key="1">
    <source>
        <dbReference type="SAM" id="SignalP"/>
    </source>
</evidence>
<comment type="caution">
    <text evidence="2">The sequence shown here is derived from an EMBL/GenBank/DDBJ whole genome shotgun (WGS) entry which is preliminary data.</text>
</comment>
<feature type="signal peptide" evidence="1">
    <location>
        <begin position="1"/>
        <end position="20"/>
    </location>
</feature>
<organism evidence="2 3">
    <name type="scientific">Rossellomorea aquimaris</name>
    <dbReference type="NCBI Taxonomy" id="189382"/>
    <lineage>
        <taxon>Bacteria</taxon>
        <taxon>Bacillati</taxon>
        <taxon>Bacillota</taxon>
        <taxon>Bacilli</taxon>
        <taxon>Bacillales</taxon>
        <taxon>Bacillaceae</taxon>
        <taxon>Rossellomorea</taxon>
    </lineage>
</organism>
<dbReference type="Proteomes" id="UP000252118">
    <property type="component" value="Unassembled WGS sequence"/>
</dbReference>
<feature type="chain" id="PRO_5039471779" description="Lipoprotein" evidence="1">
    <location>
        <begin position="21"/>
        <end position="132"/>
    </location>
</feature>
<proteinExistence type="predicted"/>
<evidence type="ECO:0000313" key="2">
    <source>
        <dbReference type="EMBL" id="RBO98362.1"/>
    </source>
</evidence>
<accession>A0A366E7R8</accession>
<sequence>MKKMYLLIFVLMIAFLSACGSNTWVLEKDRLDEVESVKNYVEQLQNDYTDFRGFKVFTISEGKKMVVVSSATSNQALEFNGADVSNNSTTITVEEKSTETDEENPYILIGIDEIEGEFSVVNESGEKFKEYE</sequence>
<gene>
    <name evidence="2" type="ORF">DET59_1382</name>
</gene>
<reference evidence="2 3" key="1">
    <citation type="submission" date="2018-06" db="EMBL/GenBank/DDBJ databases">
        <title>Freshwater and sediment microbial communities from various areas in North America, analyzing microbe dynamics in response to fracking.</title>
        <authorList>
            <person name="Lamendella R."/>
        </authorList>
    </citation>
    <scope>NUCLEOTIDE SEQUENCE [LARGE SCALE GENOMIC DNA]</scope>
    <source>
        <strain evidence="2 3">97B</strain>
    </source>
</reference>
<dbReference type="PROSITE" id="PS51257">
    <property type="entry name" value="PROKAR_LIPOPROTEIN"/>
    <property type="match status" value="1"/>
</dbReference>
<dbReference type="OrthoDB" id="2885948at2"/>
<evidence type="ECO:0000313" key="3">
    <source>
        <dbReference type="Proteomes" id="UP000252118"/>
    </source>
</evidence>
<keyword evidence="1" id="KW-0732">Signal</keyword>
<protein>
    <recommendedName>
        <fullName evidence="4">Lipoprotein</fullName>
    </recommendedName>
</protein>